<dbReference type="PANTHER" id="PTHR32057">
    <property type="entry name" value="PROTEIN ADENYLYLTRANSFERASE SELO, MITOCHONDRIAL"/>
    <property type="match status" value="1"/>
</dbReference>
<comment type="catalytic activity">
    <reaction evidence="8">
        <text>L-seryl-[protein] + ATP = 3-O-(5'-adenylyl)-L-seryl-[protein] + diphosphate</text>
        <dbReference type="Rhea" id="RHEA:58120"/>
        <dbReference type="Rhea" id="RHEA-COMP:9863"/>
        <dbReference type="Rhea" id="RHEA-COMP:15073"/>
        <dbReference type="ChEBI" id="CHEBI:29999"/>
        <dbReference type="ChEBI" id="CHEBI:30616"/>
        <dbReference type="ChEBI" id="CHEBI:33019"/>
        <dbReference type="ChEBI" id="CHEBI:142516"/>
        <dbReference type="EC" id="2.7.7.108"/>
    </reaction>
</comment>
<dbReference type="GO" id="GO:0005524">
    <property type="term" value="F:ATP binding"/>
    <property type="evidence" value="ECO:0007669"/>
    <property type="project" value="UniProtKB-UniRule"/>
</dbReference>
<dbReference type="EC" id="2.7.7.-" evidence="8"/>
<gene>
    <name evidence="8" type="primary">ydiU</name>
    <name evidence="8" type="synonym">selO</name>
    <name evidence="9" type="ORF">CK501_05700</name>
</gene>
<keyword evidence="5 8" id="KW-0547">Nucleotide-binding</keyword>
<dbReference type="GO" id="GO:0030145">
    <property type="term" value="F:manganese ion binding"/>
    <property type="evidence" value="ECO:0007669"/>
    <property type="project" value="UniProtKB-UniRule"/>
</dbReference>
<keyword evidence="8" id="KW-0464">Manganese</keyword>
<protein>
    <recommendedName>
        <fullName evidence="8">Protein nucleotidyltransferase YdiU</fullName>
        <ecNumber evidence="8">2.7.7.-</ecNumber>
    </recommendedName>
    <alternativeName>
        <fullName evidence="8">Protein adenylyltransferase YdiU</fullName>
        <ecNumber evidence="8">2.7.7.108</ecNumber>
    </alternativeName>
    <alternativeName>
        <fullName evidence="8">Protein uridylyltransferase YdiU</fullName>
        <ecNumber evidence="8">2.7.7.-</ecNumber>
    </alternativeName>
</protein>
<dbReference type="NCBIfam" id="NF000658">
    <property type="entry name" value="PRK00029.1"/>
    <property type="match status" value="1"/>
</dbReference>
<dbReference type="Pfam" id="PF02696">
    <property type="entry name" value="SelO"/>
    <property type="match status" value="1"/>
</dbReference>
<comment type="catalytic activity">
    <reaction evidence="8">
        <text>L-histidyl-[protein] + UTP = N(tele)-(5'-uridylyl)-L-histidyl-[protein] + diphosphate</text>
        <dbReference type="Rhea" id="RHEA:83891"/>
        <dbReference type="Rhea" id="RHEA-COMP:9745"/>
        <dbReference type="Rhea" id="RHEA-COMP:20239"/>
        <dbReference type="ChEBI" id="CHEBI:29979"/>
        <dbReference type="ChEBI" id="CHEBI:33019"/>
        <dbReference type="ChEBI" id="CHEBI:46398"/>
        <dbReference type="ChEBI" id="CHEBI:233474"/>
    </reaction>
</comment>
<keyword evidence="6 8" id="KW-0067">ATP-binding</keyword>
<keyword evidence="4 8" id="KW-0479">Metal-binding</keyword>
<evidence type="ECO:0000313" key="10">
    <source>
        <dbReference type="Proteomes" id="UP000218896"/>
    </source>
</evidence>
<evidence type="ECO:0000313" key="9">
    <source>
        <dbReference type="EMBL" id="PAU81057.1"/>
    </source>
</evidence>
<evidence type="ECO:0000256" key="4">
    <source>
        <dbReference type="ARBA" id="ARBA00022723"/>
    </source>
</evidence>
<comment type="cofactor">
    <cofactor evidence="8">
        <name>Mg(2+)</name>
        <dbReference type="ChEBI" id="CHEBI:18420"/>
    </cofactor>
    <cofactor evidence="8">
        <name>Mn(2+)</name>
        <dbReference type="ChEBI" id="CHEBI:29035"/>
    </cofactor>
</comment>
<feature type="binding site" evidence="8">
    <location>
        <position position="261"/>
    </location>
    <ligand>
        <name>ATP</name>
        <dbReference type="ChEBI" id="CHEBI:30616"/>
    </ligand>
</feature>
<evidence type="ECO:0000256" key="6">
    <source>
        <dbReference type="ARBA" id="ARBA00022840"/>
    </source>
</evidence>
<name>A0A2A2F8Q9_9GAMM</name>
<dbReference type="OrthoDB" id="9776281at2"/>
<dbReference type="Proteomes" id="UP000218896">
    <property type="component" value="Unassembled WGS sequence"/>
</dbReference>
<evidence type="ECO:0000256" key="8">
    <source>
        <dbReference type="HAMAP-Rule" id="MF_00692"/>
    </source>
</evidence>
<feature type="active site" description="Proton acceptor" evidence="8">
    <location>
        <position position="251"/>
    </location>
</feature>
<dbReference type="AlphaFoldDB" id="A0A2A2F8Q9"/>
<accession>A0A2A2F8Q9</accession>
<organism evidence="9 10">
    <name type="scientific">Halovibrio salipaludis</name>
    <dbReference type="NCBI Taxonomy" id="2032626"/>
    <lineage>
        <taxon>Bacteria</taxon>
        <taxon>Pseudomonadati</taxon>
        <taxon>Pseudomonadota</taxon>
        <taxon>Gammaproteobacteria</taxon>
        <taxon>Oceanospirillales</taxon>
        <taxon>Halomonadaceae</taxon>
        <taxon>Halovibrio</taxon>
    </lineage>
</organism>
<keyword evidence="3 8" id="KW-0548">Nucleotidyltransferase</keyword>
<dbReference type="RefSeq" id="WP_095616783.1">
    <property type="nucleotide sequence ID" value="NZ_NSKD01000002.1"/>
</dbReference>
<evidence type="ECO:0000256" key="7">
    <source>
        <dbReference type="ARBA" id="ARBA00022842"/>
    </source>
</evidence>
<dbReference type="PANTHER" id="PTHR32057:SF14">
    <property type="entry name" value="PROTEIN ADENYLYLTRANSFERASE SELO, MITOCHONDRIAL"/>
    <property type="match status" value="1"/>
</dbReference>
<feature type="binding site" evidence="8">
    <location>
        <position position="175"/>
    </location>
    <ligand>
        <name>ATP</name>
        <dbReference type="ChEBI" id="CHEBI:30616"/>
    </ligand>
</feature>
<comment type="catalytic activity">
    <reaction evidence="8">
        <text>L-tyrosyl-[protein] + ATP = O-(5'-adenylyl)-L-tyrosyl-[protein] + diphosphate</text>
        <dbReference type="Rhea" id="RHEA:54288"/>
        <dbReference type="Rhea" id="RHEA-COMP:10136"/>
        <dbReference type="Rhea" id="RHEA-COMP:13846"/>
        <dbReference type="ChEBI" id="CHEBI:30616"/>
        <dbReference type="ChEBI" id="CHEBI:33019"/>
        <dbReference type="ChEBI" id="CHEBI:46858"/>
        <dbReference type="ChEBI" id="CHEBI:83624"/>
        <dbReference type="EC" id="2.7.7.108"/>
    </reaction>
</comment>
<comment type="function">
    <text evidence="8">Nucleotidyltransferase involved in the post-translational modification of proteins. It can catalyze the addition of adenosine monophosphate (AMP) or uridine monophosphate (UMP) to a protein, resulting in modifications known as AMPylation and UMPylation.</text>
</comment>
<feature type="binding site" evidence="8">
    <location>
        <position position="112"/>
    </location>
    <ligand>
        <name>ATP</name>
        <dbReference type="ChEBI" id="CHEBI:30616"/>
    </ligand>
</feature>
<comment type="caution">
    <text evidence="9">The sequence shown here is derived from an EMBL/GenBank/DDBJ whole genome shotgun (WGS) entry which is preliminary data.</text>
</comment>
<comment type="catalytic activity">
    <reaction evidence="8">
        <text>L-tyrosyl-[protein] + UTP = O-(5'-uridylyl)-L-tyrosyl-[protein] + diphosphate</text>
        <dbReference type="Rhea" id="RHEA:83887"/>
        <dbReference type="Rhea" id="RHEA-COMP:10136"/>
        <dbReference type="Rhea" id="RHEA-COMP:20238"/>
        <dbReference type="ChEBI" id="CHEBI:33019"/>
        <dbReference type="ChEBI" id="CHEBI:46398"/>
        <dbReference type="ChEBI" id="CHEBI:46858"/>
        <dbReference type="ChEBI" id="CHEBI:90602"/>
    </reaction>
</comment>
<feature type="binding site" evidence="8">
    <location>
        <position position="252"/>
    </location>
    <ligand>
        <name>Mg(2+)</name>
        <dbReference type="ChEBI" id="CHEBI:18420"/>
    </ligand>
</feature>
<feature type="binding site" evidence="8">
    <location>
        <position position="124"/>
    </location>
    <ligand>
        <name>ATP</name>
        <dbReference type="ChEBI" id="CHEBI:30616"/>
    </ligand>
</feature>
<sequence>MPLPPFPFDNSYARLPEHFHRPAQPARAPDPELIRFNSPLAEELGIDVNESDEHELAAVFSGNSLPENAEPTALAYAGHQFGNFVPQLGDGRAILIGEVIDQHQKRRDIQLKGAGRTEFSRGGDGSAPIGPVIREYIVSEAMHALGVPTTRALAAVTTGNAVMREQPEPGAVLTRVAASHIRVGTFEYFAYRRDTDAIRTLADYAISRHYPSLMFEDQPYQELFRAVAQRQAELIADWMSIGFIHGVMNTDNMAISGETIDYGPCAFMDQYHANTVFSSIDAMGRYAYSNQPEIGYWNLARFAECLLPLFDGEKEKVVETAKAILGEYREHYNSAWRNRFGRKLGISSLTQEDEAVVHELLGLMQQIGSDFTATFRELTRLAHQGNVQEAAAALLGDTQQARDWSARWIALLDTPEAMWQANPAIIPRNHQVEAAISAARQGDLRHFHDLMAALEAPFSATSDASPYRHPPAPEEQVARTFCGT</sequence>
<evidence type="ECO:0000256" key="1">
    <source>
        <dbReference type="ARBA" id="ARBA00009747"/>
    </source>
</evidence>
<dbReference type="HAMAP" id="MF_00692">
    <property type="entry name" value="SelO"/>
    <property type="match status" value="1"/>
</dbReference>
<dbReference type="EC" id="2.7.7.108" evidence="8"/>
<comment type="catalytic activity">
    <reaction evidence="8">
        <text>L-seryl-[protein] + UTP = O-(5'-uridylyl)-L-seryl-[protein] + diphosphate</text>
        <dbReference type="Rhea" id="RHEA:64604"/>
        <dbReference type="Rhea" id="RHEA-COMP:9863"/>
        <dbReference type="Rhea" id="RHEA-COMP:16635"/>
        <dbReference type="ChEBI" id="CHEBI:29999"/>
        <dbReference type="ChEBI" id="CHEBI:33019"/>
        <dbReference type="ChEBI" id="CHEBI:46398"/>
        <dbReference type="ChEBI" id="CHEBI:156051"/>
    </reaction>
</comment>
<feature type="binding site" evidence="8">
    <location>
        <position position="182"/>
    </location>
    <ligand>
        <name>ATP</name>
        <dbReference type="ChEBI" id="CHEBI:30616"/>
    </ligand>
</feature>
<feature type="binding site" evidence="8">
    <location>
        <position position="92"/>
    </location>
    <ligand>
        <name>ATP</name>
        <dbReference type="ChEBI" id="CHEBI:30616"/>
    </ligand>
</feature>
<keyword evidence="2 8" id="KW-0808">Transferase</keyword>
<dbReference type="InterPro" id="IPR003846">
    <property type="entry name" value="SelO"/>
</dbReference>
<dbReference type="GO" id="GO:0070733">
    <property type="term" value="F:AMPylase activity"/>
    <property type="evidence" value="ECO:0007669"/>
    <property type="project" value="UniProtKB-EC"/>
</dbReference>
<feature type="binding site" evidence="8">
    <location>
        <position position="89"/>
    </location>
    <ligand>
        <name>ATP</name>
        <dbReference type="ChEBI" id="CHEBI:30616"/>
    </ligand>
</feature>
<comment type="catalytic activity">
    <reaction evidence="8">
        <text>L-threonyl-[protein] + ATP = 3-O-(5'-adenylyl)-L-threonyl-[protein] + diphosphate</text>
        <dbReference type="Rhea" id="RHEA:54292"/>
        <dbReference type="Rhea" id="RHEA-COMP:11060"/>
        <dbReference type="Rhea" id="RHEA-COMP:13847"/>
        <dbReference type="ChEBI" id="CHEBI:30013"/>
        <dbReference type="ChEBI" id="CHEBI:30616"/>
        <dbReference type="ChEBI" id="CHEBI:33019"/>
        <dbReference type="ChEBI" id="CHEBI:138113"/>
        <dbReference type="EC" id="2.7.7.108"/>
    </reaction>
</comment>
<evidence type="ECO:0000256" key="5">
    <source>
        <dbReference type="ARBA" id="ARBA00022741"/>
    </source>
</evidence>
<evidence type="ECO:0000256" key="3">
    <source>
        <dbReference type="ARBA" id="ARBA00022695"/>
    </source>
</evidence>
<keyword evidence="7 8" id="KW-0460">Magnesium</keyword>
<dbReference type="EMBL" id="NSKD01000002">
    <property type="protein sequence ID" value="PAU81057.1"/>
    <property type="molecule type" value="Genomic_DNA"/>
</dbReference>
<feature type="binding site" evidence="8">
    <location>
        <position position="91"/>
    </location>
    <ligand>
        <name>ATP</name>
        <dbReference type="ChEBI" id="CHEBI:30616"/>
    </ligand>
</feature>
<proteinExistence type="inferred from homology"/>
<evidence type="ECO:0000256" key="2">
    <source>
        <dbReference type="ARBA" id="ARBA00022679"/>
    </source>
</evidence>
<reference evidence="9 10" key="1">
    <citation type="submission" date="2017-08" db="EMBL/GenBank/DDBJ databases">
        <title>Halovibrio sewagensis sp. nov., isolated from wastewater of high salinity.</title>
        <authorList>
            <person name="Dong X."/>
            <person name="Zhang G."/>
        </authorList>
    </citation>
    <scope>NUCLEOTIDE SEQUENCE [LARGE SCALE GENOMIC DNA]</scope>
    <source>
        <strain evidence="9 10">YL5-2</strain>
    </source>
</reference>
<feature type="binding site" evidence="8">
    <location>
        <position position="125"/>
    </location>
    <ligand>
        <name>ATP</name>
        <dbReference type="ChEBI" id="CHEBI:30616"/>
    </ligand>
</feature>
<feature type="binding site" evidence="8">
    <location>
        <position position="261"/>
    </location>
    <ligand>
        <name>Mg(2+)</name>
        <dbReference type="ChEBI" id="CHEBI:18420"/>
    </ligand>
</feature>
<comment type="similarity">
    <text evidence="1 8">Belongs to the SELO family.</text>
</comment>
<dbReference type="GO" id="GO:0000287">
    <property type="term" value="F:magnesium ion binding"/>
    <property type="evidence" value="ECO:0007669"/>
    <property type="project" value="UniProtKB-UniRule"/>
</dbReference>
<keyword evidence="10" id="KW-1185">Reference proteome</keyword>